<keyword evidence="3 13" id="KW-0540">Nuclease</keyword>
<keyword evidence="5 13" id="KW-0255">Endonuclease</keyword>
<dbReference type="InterPro" id="IPR032240">
    <property type="entry name" value="Cas9_REC"/>
</dbReference>
<dbReference type="GO" id="GO:0051607">
    <property type="term" value="P:defense response to virus"/>
    <property type="evidence" value="ECO:0007669"/>
    <property type="project" value="UniProtKB-UniRule"/>
</dbReference>
<proteinExistence type="inferred from homology"/>
<evidence type="ECO:0000256" key="8">
    <source>
        <dbReference type="ARBA" id="ARBA00022884"/>
    </source>
</evidence>
<keyword evidence="9 13" id="KW-0051">Antiviral defense</keyword>
<dbReference type="Pfam" id="PF16593">
    <property type="entry name" value="Cas9-BH"/>
    <property type="match status" value="1"/>
</dbReference>
<dbReference type="OrthoDB" id="9757607at2"/>
<keyword evidence="10 13" id="KW-0238">DNA-binding</keyword>
<organism evidence="15 16">
    <name type="scientific">Macrococcoides bohemicum</name>
    <dbReference type="NCBI Taxonomy" id="1903056"/>
    <lineage>
        <taxon>Bacteria</taxon>
        <taxon>Bacillati</taxon>
        <taxon>Bacillota</taxon>
        <taxon>Bacilli</taxon>
        <taxon>Bacillales</taxon>
        <taxon>Staphylococcaceae</taxon>
        <taxon>Macrococcoides</taxon>
    </lineage>
</organism>
<protein>
    <recommendedName>
        <fullName evidence="13">CRISPR-associated endonuclease Cas9</fullName>
        <ecNumber evidence="13">3.1.-.-</ecNumber>
    </recommendedName>
</protein>
<comment type="similarity">
    <text evidence="2">Belongs to the CRISPR-associated protein Cas9 family. Subtype II-A subfamily.</text>
</comment>
<dbReference type="PROSITE" id="PS51749">
    <property type="entry name" value="HNH_CAS9"/>
    <property type="match status" value="1"/>
</dbReference>
<keyword evidence="7 13" id="KW-0460">Magnesium</keyword>
<dbReference type="InterPro" id="IPR003615">
    <property type="entry name" value="HNH_nuc"/>
</dbReference>
<evidence type="ECO:0000256" key="5">
    <source>
        <dbReference type="ARBA" id="ARBA00022759"/>
    </source>
</evidence>
<reference evidence="15 16" key="1">
    <citation type="journal article" date="2018" name="Front. Microbiol.">
        <title>Description and Comparative Genomics of Macrococcus caseolyticus subsp. hominis subsp. nov., Macrococcus goetzii sp. nov., Macrococcus epidermidis sp. nov., and Macrococcus bohemicus sp. nov., Novel Macrococci From Human Clinical Material With Virulence Potential and Suspected Uptake of Foreign DNA by Natural Transformation.</title>
        <authorList>
            <person name="Maslanova I."/>
            <person name="Wertheimer Z."/>
            <person name="Sedlacek I."/>
            <person name="Svec P."/>
            <person name="Indrakova A."/>
            <person name="Kovarovic V."/>
            <person name="Schumann P."/>
            <person name="Sproer C."/>
            <person name="Kralova S."/>
            <person name="Sedo O."/>
            <person name="Kristofova L."/>
            <person name="Vrbovska V."/>
            <person name="Fuzik T."/>
            <person name="Petras P."/>
            <person name="Zdrahal Z."/>
            <person name="Ruzickova V."/>
            <person name="Doskar J."/>
            <person name="Pantucek R."/>
        </authorList>
    </citation>
    <scope>NUCLEOTIDE SEQUENCE [LARGE SCALE GENOMIC DNA]</scope>
    <source>
        <strain evidence="15 16">03/115</strain>
    </source>
</reference>
<evidence type="ECO:0000256" key="6">
    <source>
        <dbReference type="ARBA" id="ARBA00022801"/>
    </source>
</evidence>
<evidence type="ECO:0000256" key="11">
    <source>
        <dbReference type="ARBA" id="ARBA00023211"/>
    </source>
</evidence>
<evidence type="ECO:0000256" key="10">
    <source>
        <dbReference type="ARBA" id="ARBA00023125"/>
    </source>
</evidence>
<dbReference type="Gene3D" id="1.10.30.50">
    <property type="match status" value="1"/>
</dbReference>
<dbReference type="EC" id="3.1.-.-" evidence="13"/>
<sequence length="1341" mass="157533">MDESIKPYILSLDIGTASVGYSAMDKNFNILKYHDKHAIGVLTFESASTAAERRLQRGARRRYNRRVKRLGLLQEVLAPLVKNPNFYKYENLSKWKNNNHDFQGKSLSEVLRFLGMDGRKYPTIYHLQYALLTEQKKFAPELIYIALYHLVKYRGHFLFDQLDLSKRTGNEGVADLQELIESFESLNEMNLSIDSAKLQEIFEILKDESLTRNDRSKQLNKIQKPLSDMFKMLLGMKFKEFELFPGMDNYESLKEDKKSYALSEDYEASMSEQLKQEQREFIELGNKVYMSLVLESILQDASCVSHSKVNDYNKFKNELTTVKDIIYKKDATKQLYTNIFVSSKEAIRNYDALPSDENYKKLCLFDQYLKHPKTKYDDLNKELKKHIDKSHPFYELLEENKLLRVLNTVDNSSIPMQNNLFEAERILKNQQSYHKEITNEMIEQVLSIIRFRITYYVGPLVKHSENQKFGWMTRNSDERIKPWNFDSIVNRSKSAEEFIRKMTNKCTYLMNEDVLPKNSLIYQEMEVLNELNGVQIRPENAPKHKKYRLEPSVKLYIYNEIFKKSKSVTHKSLIDKMKKSEHKSFFTSFDDKLRVFGTQDETKFVSKLSTYQDMNRIIGDVENNYDMIEEIVLWITIFEDKNILEDKIKEKYSELSKKQIEQLKKLNYSGWGRISEKLLTHDYKGFTVIDLLRRTDQNFMEIITSKDYGFKEFISDENQIEHHQVRYKDVAALATSPALKKGIWNTLEIVRELTTIFGEPEYIVMEFATEDGEKAKRQKSRKQQWDSNIKVNKLKSVADYKKVIDESSDENFDFQNDRLWLYLSQNGKCMYTHESIDLGRLLNDKSNQVYEIDHIYPQRLVKDDSINNKVLVVKSANQHKSGDAMPLEKMSETKRGYMISFWKRLNDNGLISSTKLARLMKQTLSELDKEGFIQRQLVETRQISSHVRDFLEEEYSDTKVIPMKSRFASEFRKRFEIPKIRELNDSHHAIDAYLNGVVYLAGRVLYPDVDFFDFNFKREKVRQKWKAMGENLNENRKKDDFFFFNKIKNLDLSQGELLTSKIKMDIDNFKINYVRKTGGQESAFYKQTAYSPKLNQAKYDSNKNDFVVYKEMKVLKSHAIYYVEVGKNGKPKEKYSVVDELVIESYQNQGLSKDELALYLANRESKFEVTEAKYLFEINKGDIIYLNEHPTYFVSSGEVINGRQFRMSIEEQINLRETLRGKINQSKEELNVVYQSVAQKLIEDYAIILPKKDKESKIEKIMKYFETTEMTLEDFEKCIKEVFKVAGANAGRSDYLGGRMSGLSDTTFFGKDINAKIQYKSITGLKSTKLKSLYKLAESLK</sequence>
<dbReference type="Pfam" id="PF13395">
    <property type="entry name" value="HNH_4"/>
    <property type="match status" value="1"/>
</dbReference>
<comment type="subunit">
    <text evidence="12 13">Monomer. Binds crRNA and tracrRNA.</text>
</comment>
<dbReference type="InterPro" id="IPR055228">
    <property type="entry name" value="Cas9_RuvC"/>
</dbReference>
<comment type="cofactor">
    <cofactor evidence="1 13">
        <name>Mg(2+)</name>
        <dbReference type="ChEBI" id="CHEBI:18420"/>
    </cofactor>
</comment>
<dbReference type="GO" id="GO:0003677">
    <property type="term" value="F:DNA binding"/>
    <property type="evidence" value="ECO:0007669"/>
    <property type="project" value="UniProtKB-UniRule"/>
</dbReference>
<keyword evidence="6 13" id="KW-0378">Hydrolase</keyword>
<evidence type="ECO:0000256" key="7">
    <source>
        <dbReference type="ARBA" id="ARBA00022842"/>
    </source>
</evidence>
<feature type="binding site" evidence="13">
    <location>
        <position position="13"/>
    </location>
    <ligand>
        <name>Mg(2+)</name>
        <dbReference type="ChEBI" id="CHEBI:18420"/>
        <label>1</label>
    </ligand>
</feature>
<feature type="binding site" evidence="13">
    <location>
        <position position="770"/>
    </location>
    <ligand>
        <name>Mg(2+)</name>
        <dbReference type="ChEBI" id="CHEBI:18420"/>
        <label>1</label>
    </ligand>
</feature>
<dbReference type="GO" id="GO:0046872">
    <property type="term" value="F:metal ion binding"/>
    <property type="evidence" value="ECO:0007669"/>
    <property type="project" value="UniProtKB-UniRule"/>
</dbReference>
<name>A0A328A2S9_9STAP</name>
<dbReference type="Proteomes" id="UP000249579">
    <property type="component" value="Unassembled WGS sequence"/>
</dbReference>
<dbReference type="GO" id="GO:0016787">
    <property type="term" value="F:hydrolase activity"/>
    <property type="evidence" value="ECO:0007669"/>
    <property type="project" value="UniProtKB-KW"/>
</dbReference>
<dbReference type="GO" id="GO:0043571">
    <property type="term" value="P:maintenance of CRISPR repeat elements"/>
    <property type="evidence" value="ECO:0007669"/>
    <property type="project" value="UniProtKB-UniRule"/>
</dbReference>
<evidence type="ECO:0000256" key="4">
    <source>
        <dbReference type="ARBA" id="ARBA00022723"/>
    </source>
</evidence>
<dbReference type="NCBIfam" id="TIGR01865">
    <property type="entry name" value="cas_Csn1"/>
    <property type="match status" value="1"/>
</dbReference>
<evidence type="ECO:0000256" key="9">
    <source>
        <dbReference type="ARBA" id="ARBA00023118"/>
    </source>
</evidence>
<dbReference type="EMBL" id="PZJG01000006">
    <property type="protein sequence ID" value="RAK48789.1"/>
    <property type="molecule type" value="Genomic_DNA"/>
</dbReference>
<keyword evidence="11" id="KW-0464">Manganese</keyword>
<evidence type="ECO:0000256" key="2">
    <source>
        <dbReference type="ARBA" id="ARBA00005244"/>
    </source>
</evidence>
<keyword evidence="8 13" id="KW-0694">RNA-binding</keyword>
<feature type="active site" description="Proton acceptor for HNH nuclease domain" evidence="13">
    <location>
        <position position="854"/>
    </location>
</feature>
<comment type="domain">
    <text evidence="13">Has 2 endonuclease domains. The discontinuous RuvC-like domain cleaves the target DNA noncomplementary to crRNA while the HNH nuclease domain cleaves the target DNA complementary to crRNA.</text>
</comment>
<dbReference type="Pfam" id="PF16592">
    <property type="entry name" value="Cas9_REC"/>
    <property type="match status" value="1"/>
</dbReference>
<feature type="domain" description="HNH Cas9-type" evidence="14">
    <location>
        <begin position="775"/>
        <end position="937"/>
    </location>
</feature>
<dbReference type="InterPro" id="IPR028629">
    <property type="entry name" value="Cas9"/>
</dbReference>
<comment type="function">
    <text evidence="13">CRISPR (clustered regularly interspaced short palindromic repeat) is an adaptive immune system that provides protection against mobile genetic elements (viruses, transposable elements and conjugative plasmids). CRISPR clusters contain spacers, sequences complementary to antecedent mobile elements, and target invading nucleic acids. CRISPR clusters are transcribed and processed into CRISPR RNA (crRNA). In type II CRISPR systems correct processing of pre-crRNA requires a trans-encoded small RNA (tracrRNA), endogenous ribonuclease 3 (rnc) and this protein. The tracrRNA serves as a guide for ribonuclease 3-aided processing of pre-crRNA. Subsequently Cas9/crRNA/tracrRNA endonucleolytically cleaves linear or circular dsDNA target complementary to the spacer; Cas9 is inactive in the absence of the 2 guide RNAs (gRNA). Cas9 recognizes the protospacer adjacent motif (PAM) in the CRISPR repeat sequences to help distinguish self versus nonself, as targets within the bacterial CRISPR locus do not have PAMs. PAM recognition is also required for catalytic activity.</text>
</comment>
<evidence type="ECO:0000259" key="14">
    <source>
        <dbReference type="PROSITE" id="PS51749"/>
    </source>
</evidence>
<dbReference type="GO" id="GO:0003723">
    <property type="term" value="F:RNA binding"/>
    <property type="evidence" value="ECO:0007669"/>
    <property type="project" value="UniProtKB-UniRule"/>
</dbReference>
<dbReference type="HAMAP" id="MF_01480">
    <property type="entry name" value="Cas9"/>
    <property type="match status" value="1"/>
</dbReference>
<feature type="binding site" evidence="13">
    <location>
        <position position="13"/>
    </location>
    <ligand>
        <name>Mg(2+)</name>
        <dbReference type="ChEBI" id="CHEBI:18420"/>
        <label>2</label>
    </ligand>
</feature>
<feature type="active site" description="For RuvC-like nuclease domain" evidence="13">
    <location>
        <position position="13"/>
    </location>
</feature>
<dbReference type="RefSeq" id="WP_111746230.1">
    <property type="nucleotide sequence ID" value="NZ_JBHSQY010000005.1"/>
</dbReference>
<evidence type="ECO:0000256" key="12">
    <source>
        <dbReference type="ARBA" id="ARBA00046380"/>
    </source>
</evidence>
<accession>A0A328A2S9</accession>
<dbReference type="InterPro" id="IPR033114">
    <property type="entry name" value="HNH_CAS9"/>
</dbReference>
<keyword evidence="4 13" id="KW-0479">Metal-binding</keyword>
<comment type="similarity">
    <text evidence="13">Belongs to the CRISPR-associated Cas9 family.</text>
</comment>
<evidence type="ECO:0000256" key="3">
    <source>
        <dbReference type="ARBA" id="ARBA00022722"/>
    </source>
</evidence>
<feature type="binding site" evidence="13">
    <location>
        <position position="770"/>
    </location>
    <ligand>
        <name>Mg(2+)</name>
        <dbReference type="ChEBI" id="CHEBI:18420"/>
        <label>2</label>
    </ligand>
</feature>
<evidence type="ECO:0000256" key="13">
    <source>
        <dbReference type="HAMAP-Rule" id="MF_01480"/>
    </source>
</evidence>
<evidence type="ECO:0000313" key="16">
    <source>
        <dbReference type="Proteomes" id="UP000249579"/>
    </source>
</evidence>
<dbReference type="InterPro" id="IPR032239">
    <property type="entry name" value="Cas9-BH"/>
</dbReference>
<evidence type="ECO:0000313" key="15">
    <source>
        <dbReference type="EMBL" id="RAK48789.1"/>
    </source>
</evidence>
<evidence type="ECO:0000256" key="1">
    <source>
        <dbReference type="ARBA" id="ARBA00001946"/>
    </source>
</evidence>
<dbReference type="GO" id="GO:0004519">
    <property type="term" value="F:endonuclease activity"/>
    <property type="evidence" value="ECO:0007669"/>
    <property type="project" value="UniProtKB-UniRule"/>
</dbReference>
<feature type="binding site" evidence="13">
    <location>
        <position position="988"/>
    </location>
    <ligand>
        <name>Mg(2+)</name>
        <dbReference type="ChEBI" id="CHEBI:18420"/>
        <label>2</label>
    </ligand>
</feature>
<feature type="binding site" evidence="13">
    <location>
        <position position="766"/>
    </location>
    <ligand>
        <name>Mg(2+)</name>
        <dbReference type="ChEBI" id="CHEBI:18420"/>
        <label>1</label>
    </ligand>
</feature>
<comment type="caution">
    <text evidence="15">The sequence shown here is derived from an EMBL/GenBank/DDBJ whole genome shotgun (WGS) entry which is preliminary data.</text>
</comment>
<gene>
    <name evidence="13 15" type="primary">cas9</name>
    <name evidence="15" type="ORF">BHX94_09055</name>
</gene>
<dbReference type="Pfam" id="PF22702">
    <property type="entry name" value="Cas9_RuvC"/>
    <property type="match status" value="1"/>
</dbReference>